<evidence type="ECO:0000256" key="10">
    <source>
        <dbReference type="ARBA" id="ARBA00023004"/>
    </source>
</evidence>
<dbReference type="Proteomes" id="UP001152320">
    <property type="component" value="Chromosome 21"/>
</dbReference>
<dbReference type="GO" id="GO:0020037">
    <property type="term" value="F:heme binding"/>
    <property type="evidence" value="ECO:0007669"/>
    <property type="project" value="InterPro"/>
</dbReference>
<dbReference type="PRINTS" id="PR00385">
    <property type="entry name" value="P450"/>
</dbReference>
<evidence type="ECO:0000256" key="8">
    <source>
        <dbReference type="ARBA" id="ARBA00022848"/>
    </source>
</evidence>
<dbReference type="PROSITE" id="PS00086">
    <property type="entry name" value="CYTOCHROME_P450"/>
    <property type="match status" value="1"/>
</dbReference>
<evidence type="ECO:0000256" key="13">
    <source>
        <dbReference type="PIRSR" id="PIRSR602401-1"/>
    </source>
</evidence>
<evidence type="ECO:0000313" key="17">
    <source>
        <dbReference type="Proteomes" id="UP001152320"/>
    </source>
</evidence>
<reference evidence="16" key="1">
    <citation type="submission" date="2021-10" db="EMBL/GenBank/DDBJ databases">
        <title>Tropical sea cucumber genome reveals ecological adaptation and Cuvierian tubules defense mechanism.</title>
        <authorList>
            <person name="Chen T."/>
        </authorList>
    </citation>
    <scope>NUCLEOTIDE SEQUENCE</scope>
    <source>
        <strain evidence="16">Nanhai2018</strain>
        <tissue evidence="16">Muscle</tissue>
    </source>
</reference>
<evidence type="ECO:0000256" key="6">
    <source>
        <dbReference type="ARBA" id="ARBA00022723"/>
    </source>
</evidence>
<evidence type="ECO:0000313" key="16">
    <source>
        <dbReference type="EMBL" id="KAJ8021422.1"/>
    </source>
</evidence>
<dbReference type="InterPro" id="IPR002401">
    <property type="entry name" value="Cyt_P450_E_grp-I"/>
</dbReference>
<dbReference type="PANTHER" id="PTHR24289">
    <property type="entry name" value="STEROID 17-ALPHA-HYDROXYLASE/17,20 LYASE"/>
    <property type="match status" value="1"/>
</dbReference>
<feature type="binding site" description="axial binding residue" evidence="13">
    <location>
        <position position="469"/>
    </location>
    <ligand>
        <name>heme</name>
        <dbReference type="ChEBI" id="CHEBI:30413"/>
    </ligand>
    <ligandPart>
        <name>Fe</name>
        <dbReference type="ChEBI" id="CHEBI:18248"/>
    </ligandPart>
</feature>
<dbReference type="Pfam" id="PF00067">
    <property type="entry name" value="p450"/>
    <property type="match status" value="1"/>
</dbReference>
<sequence length="524" mass="59820">MAACSNHFPKLAEHFFTLVTEGFPYLLSVTIVFLIWRLFVLRDDRSSRPQDLREPPCPIGLPIIGNVHQIGSKPCKAFVRLAKKYGNVIKLKIGSRPVIVLNGQDAIRQALMHQSVDFAGRPDFIGFRTFIALQGGSIGFSSYDESWKLHRKLADNALRHFTSGRQVPRFERQVTYEATELIDFILGKNQTAITDVSSLLRFSASNVIANIVFQHRHNLDHPELKKVVDKVHLMIKEISGSNVIDFMPWLRPFLAHKVRAFVSTVERLKALLGDLVREHMTNYEKGIDSDILYYLKTLFDNLVIQQRDKITEKQILSAAYEFFGAGLETVAATLTWAFLYAIYYPDLQAEVQAEIDQVVGLDRLPTLADREKLVFTEAFLAEASRHSSVVPTTLPHATTRDTVLKVGSNYFIPKDTVVFVNLYSIHHDPELWDNPNVFNPRRFLTGDGLKLDTQKVDSLMRFGSGRRRCIGFEVAQIELFLFFTIMLHQCDLRNEADQKLSLEGTDSLLVTTSPRYRMEVRRRC</sequence>
<keyword evidence="17" id="KW-1185">Reference proteome</keyword>
<dbReference type="AlphaFoldDB" id="A0A9Q1BE88"/>
<keyword evidence="15" id="KW-1133">Transmembrane helix</keyword>
<evidence type="ECO:0000256" key="1">
    <source>
        <dbReference type="ARBA" id="ARBA00001971"/>
    </source>
</evidence>
<keyword evidence="6 13" id="KW-0479">Metal-binding</keyword>
<keyword evidence="8" id="KW-0492">Microsome</keyword>
<protein>
    <submittedName>
        <fullName evidence="16">Cytochrome P450 1A5</fullName>
    </submittedName>
</protein>
<evidence type="ECO:0000256" key="2">
    <source>
        <dbReference type="ARBA" id="ARBA00004174"/>
    </source>
</evidence>
<dbReference type="FunFam" id="1.10.630.10:FF:000238">
    <property type="entry name" value="Cytochrome P450 2A6"/>
    <property type="match status" value="1"/>
</dbReference>
<evidence type="ECO:0000256" key="3">
    <source>
        <dbReference type="ARBA" id="ARBA00004406"/>
    </source>
</evidence>
<dbReference type="GO" id="GO:0042448">
    <property type="term" value="P:progesterone metabolic process"/>
    <property type="evidence" value="ECO:0007669"/>
    <property type="project" value="TreeGrafter"/>
</dbReference>
<evidence type="ECO:0000256" key="9">
    <source>
        <dbReference type="ARBA" id="ARBA00023002"/>
    </source>
</evidence>
<evidence type="ECO:0000256" key="11">
    <source>
        <dbReference type="ARBA" id="ARBA00023033"/>
    </source>
</evidence>
<dbReference type="InterPro" id="IPR036396">
    <property type="entry name" value="Cyt_P450_sf"/>
</dbReference>
<comment type="similarity">
    <text evidence="4 14">Belongs to the cytochrome P450 family.</text>
</comment>
<evidence type="ECO:0000256" key="15">
    <source>
        <dbReference type="SAM" id="Phobius"/>
    </source>
</evidence>
<evidence type="ECO:0000256" key="12">
    <source>
        <dbReference type="ARBA" id="ARBA00023136"/>
    </source>
</evidence>
<dbReference type="InterPro" id="IPR001128">
    <property type="entry name" value="Cyt_P450"/>
</dbReference>
<keyword evidence="7" id="KW-0256">Endoplasmic reticulum</keyword>
<keyword evidence="9 14" id="KW-0560">Oxidoreductase</keyword>
<dbReference type="GO" id="GO:0004508">
    <property type="term" value="F:steroid 17-alpha-monooxygenase activity"/>
    <property type="evidence" value="ECO:0007669"/>
    <property type="project" value="TreeGrafter"/>
</dbReference>
<evidence type="ECO:0000256" key="7">
    <source>
        <dbReference type="ARBA" id="ARBA00022824"/>
    </source>
</evidence>
<evidence type="ECO:0000256" key="4">
    <source>
        <dbReference type="ARBA" id="ARBA00010617"/>
    </source>
</evidence>
<gene>
    <name evidence="16" type="ORF">HOLleu_38612</name>
</gene>
<name>A0A9Q1BE88_HOLLE</name>
<organism evidence="16 17">
    <name type="scientific">Holothuria leucospilota</name>
    <name type="common">Black long sea cucumber</name>
    <name type="synonym">Mertensiothuria leucospilota</name>
    <dbReference type="NCBI Taxonomy" id="206669"/>
    <lineage>
        <taxon>Eukaryota</taxon>
        <taxon>Metazoa</taxon>
        <taxon>Echinodermata</taxon>
        <taxon>Eleutherozoa</taxon>
        <taxon>Echinozoa</taxon>
        <taxon>Holothuroidea</taxon>
        <taxon>Aspidochirotacea</taxon>
        <taxon>Aspidochirotida</taxon>
        <taxon>Holothuriidae</taxon>
        <taxon>Holothuria</taxon>
    </lineage>
</organism>
<dbReference type="OrthoDB" id="1055148at2759"/>
<dbReference type="PANTHER" id="PTHR24289:SF1">
    <property type="entry name" value="STEROID 17-ALPHA-HYDROXYLASE_17,20 LYASE"/>
    <property type="match status" value="1"/>
</dbReference>
<dbReference type="GO" id="GO:0042446">
    <property type="term" value="P:hormone biosynthetic process"/>
    <property type="evidence" value="ECO:0007669"/>
    <property type="project" value="TreeGrafter"/>
</dbReference>
<keyword evidence="11 14" id="KW-0503">Monooxygenase</keyword>
<keyword evidence="15" id="KW-0812">Transmembrane</keyword>
<comment type="subcellular location">
    <subcellularLocation>
        <location evidence="3">Endoplasmic reticulum membrane</location>
        <topology evidence="3">Peripheral membrane protein</topology>
    </subcellularLocation>
    <subcellularLocation>
        <location evidence="2">Microsome membrane</location>
        <topology evidence="2">Peripheral membrane protein</topology>
    </subcellularLocation>
</comment>
<comment type="cofactor">
    <cofactor evidence="1 13">
        <name>heme</name>
        <dbReference type="ChEBI" id="CHEBI:30413"/>
    </cofactor>
</comment>
<dbReference type="Gene3D" id="1.10.630.10">
    <property type="entry name" value="Cytochrome P450"/>
    <property type="match status" value="1"/>
</dbReference>
<feature type="transmembrane region" description="Helical" evidence="15">
    <location>
        <begin position="22"/>
        <end position="40"/>
    </location>
</feature>
<dbReference type="InterPro" id="IPR017972">
    <property type="entry name" value="Cyt_P450_CS"/>
</dbReference>
<dbReference type="GO" id="GO:0005506">
    <property type="term" value="F:iron ion binding"/>
    <property type="evidence" value="ECO:0007669"/>
    <property type="project" value="InterPro"/>
</dbReference>
<comment type="caution">
    <text evidence="16">The sequence shown here is derived from an EMBL/GenBank/DDBJ whole genome shotgun (WGS) entry which is preliminary data.</text>
</comment>
<dbReference type="EMBL" id="JAIZAY010000021">
    <property type="protein sequence ID" value="KAJ8021422.1"/>
    <property type="molecule type" value="Genomic_DNA"/>
</dbReference>
<dbReference type="PRINTS" id="PR00463">
    <property type="entry name" value="EP450I"/>
</dbReference>
<proteinExistence type="inferred from homology"/>
<evidence type="ECO:0000256" key="5">
    <source>
        <dbReference type="ARBA" id="ARBA00022617"/>
    </source>
</evidence>
<accession>A0A9Q1BE88</accession>
<keyword evidence="10 13" id="KW-0408">Iron</keyword>
<keyword evidence="5 13" id="KW-0349">Heme</keyword>
<keyword evidence="12 15" id="KW-0472">Membrane</keyword>
<dbReference type="SUPFAM" id="SSF48264">
    <property type="entry name" value="Cytochrome P450"/>
    <property type="match status" value="1"/>
</dbReference>
<dbReference type="GO" id="GO:0005789">
    <property type="term" value="C:endoplasmic reticulum membrane"/>
    <property type="evidence" value="ECO:0007669"/>
    <property type="project" value="UniProtKB-SubCell"/>
</dbReference>
<evidence type="ECO:0000256" key="14">
    <source>
        <dbReference type="RuleBase" id="RU000461"/>
    </source>
</evidence>